<keyword evidence="2" id="KW-0539">Nucleus</keyword>
<dbReference type="OMA" id="QFLHNAN"/>
<evidence type="ECO:0000256" key="3">
    <source>
        <dbReference type="SAM" id="Coils"/>
    </source>
</evidence>
<feature type="region of interest" description="Disordered" evidence="4">
    <location>
        <begin position="40"/>
        <end position="59"/>
    </location>
</feature>
<dbReference type="GO" id="GO:0006397">
    <property type="term" value="P:mRNA processing"/>
    <property type="evidence" value="ECO:0007669"/>
    <property type="project" value="InterPro"/>
</dbReference>
<sequence length="356" mass="40189">MASYQLLDQREEDELHKSRLLNVEEKPFKRITKRLLTPGSLVSTPSKLPTPPLDNTEDAVAQAEAETQKLLDERRQFREDVLLDFAAFDSSIARIQFLFNSNERERERYKADKQRILETSQAVRDSTVQLRAQLEVAKATLEQRKKFDELAEKITNNRLLRPREDQEINLKKLEEECKELERESLTYSETWKERREQFGRIVEEGMQLRRLIRDEKEEVERREGMDGGEGGGEEDGEVGDTGSREGQTPRPGSRSGNATPHHDGAAQNSQDGGLKPGPSRAASRAVSPSASERRAEDRDEADDAMMIDAGAKTGETTTAADTPMGEAMNTPQETATPRVVIEEPEDGEMEEKMDTT</sequence>
<evidence type="ECO:0000313" key="6">
    <source>
        <dbReference type="Proteomes" id="UP000258309"/>
    </source>
</evidence>
<feature type="compositionally biased region" description="Low complexity" evidence="4">
    <location>
        <begin position="278"/>
        <end position="290"/>
    </location>
</feature>
<dbReference type="InterPro" id="IPR008501">
    <property type="entry name" value="THOC7/Mft1"/>
</dbReference>
<protein>
    <recommendedName>
        <fullName evidence="7">Tho complex subunit 7/Mft1p</fullName>
    </recommendedName>
</protein>
<feature type="compositionally biased region" description="Basic and acidic residues" evidence="4">
    <location>
        <begin position="215"/>
        <end position="225"/>
    </location>
</feature>
<reference evidence="5 6" key="1">
    <citation type="submission" date="2018-05" db="EMBL/GenBank/DDBJ databases">
        <title>Draft genome sequence of Scytalidium lignicola DSM 105466, a ubiquitous saprotrophic fungus.</title>
        <authorList>
            <person name="Buettner E."/>
            <person name="Gebauer A.M."/>
            <person name="Hofrichter M."/>
            <person name="Liers C."/>
            <person name="Kellner H."/>
        </authorList>
    </citation>
    <scope>NUCLEOTIDE SEQUENCE [LARGE SCALE GENOMIC DNA]</scope>
    <source>
        <strain evidence="5 6">DSM 105466</strain>
    </source>
</reference>
<feature type="compositionally biased region" description="Low complexity" evidence="4">
    <location>
        <begin position="308"/>
        <end position="322"/>
    </location>
</feature>
<dbReference type="Proteomes" id="UP000258309">
    <property type="component" value="Unassembled WGS sequence"/>
</dbReference>
<dbReference type="STRING" id="5539.A0A3E2HPG2"/>
<dbReference type="EMBL" id="NCSJ02000011">
    <property type="protein sequence ID" value="RFU35246.1"/>
    <property type="molecule type" value="Genomic_DNA"/>
</dbReference>
<organism evidence="5 6">
    <name type="scientific">Scytalidium lignicola</name>
    <name type="common">Hyphomycete</name>
    <dbReference type="NCBI Taxonomy" id="5539"/>
    <lineage>
        <taxon>Eukaryota</taxon>
        <taxon>Fungi</taxon>
        <taxon>Dikarya</taxon>
        <taxon>Ascomycota</taxon>
        <taxon>Pezizomycotina</taxon>
        <taxon>Leotiomycetes</taxon>
        <taxon>Leotiomycetes incertae sedis</taxon>
        <taxon>Scytalidium</taxon>
    </lineage>
</organism>
<dbReference type="Pfam" id="PF05615">
    <property type="entry name" value="THOC7"/>
    <property type="match status" value="1"/>
</dbReference>
<feature type="non-terminal residue" evidence="5">
    <location>
        <position position="1"/>
    </location>
</feature>
<dbReference type="GO" id="GO:0000445">
    <property type="term" value="C:THO complex part of transcription export complex"/>
    <property type="evidence" value="ECO:0007669"/>
    <property type="project" value="InterPro"/>
</dbReference>
<evidence type="ECO:0000256" key="2">
    <source>
        <dbReference type="ARBA" id="ARBA00023242"/>
    </source>
</evidence>
<proteinExistence type="predicted"/>
<feature type="non-terminal residue" evidence="5">
    <location>
        <position position="356"/>
    </location>
</feature>
<evidence type="ECO:0008006" key="7">
    <source>
        <dbReference type="Google" id="ProtNLM"/>
    </source>
</evidence>
<feature type="coiled-coil region" evidence="3">
    <location>
        <begin position="156"/>
        <end position="190"/>
    </location>
</feature>
<name>A0A3E2HPG2_SCYLI</name>
<gene>
    <name evidence="5" type="ORF">B7463_g1168</name>
</gene>
<evidence type="ECO:0000256" key="4">
    <source>
        <dbReference type="SAM" id="MobiDB-lite"/>
    </source>
</evidence>
<comment type="subcellular location">
    <subcellularLocation>
        <location evidence="1">Nucleus</location>
    </subcellularLocation>
</comment>
<keyword evidence="6" id="KW-1185">Reference proteome</keyword>
<accession>A0A3E2HPG2</accession>
<dbReference type="AlphaFoldDB" id="A0A3E2HPG2"/>
<evidence type="ECO:0000256" key="1">
    <source>
        <dbReference type="ARBA" id="ARBA00004123"/>
    </source>
</evidence>
<comment type="caution">
    <text evidence="5">The sequence shown here is derived from an EMBL/GenBank/DDBJ whole genome shotgun (WGS) entry which is preliminary data.</text>
</comment>
<evidence type="ECO:0000313" key="5">
    <source>
        <dbReference type="EMBL" id="RFU35246.1"/>
    </source>
</evidence>
<dbReference type="OrthoDB" id="205166at2759"/>
<keyword evidence="3" id="KW-0175">Coiled coil</keyword>
<feature type="region of interest" description="Disordered" evidence="4">
    <location>
        <begin position="215"/>
        <end position="356"/>
    </location>
</feature>